<protein>
    <submittedName>
        <fullName evidence="1">Uncharacterized protein</fullName>
    </submittedName>
</protein>
<evidence type="ECO:0000313" key="1">
    <source>
        <dbReference type="EMBL" id="KAA5380416.1"/>
    </source>
</evidence>
<proteinExistence type="predicted"/>
<sequence>MTRQEIVIKIAKINHIIGEWKYRLDLDGEVEIETLSPDLLYIDEWVREIGLYIKQNPSPILTRQITNIGFTDLLEDYVQKHEEEIESAYVWVLNKYVRQMRDLQSLCDKQSVKERGPYKDLIAPLANEQVATLLQRAVDAGILDCHYQPTLQAKTMQLKIIAFAVSSLCGFPRAYAHFEKQWNREGNRIATCRMPRRHVECYEAAKTLYPEVDFSSFEPKHEIATFYVPQGDDDIIEMYNDLIKFSYIAPDTDLSVFLGIFDKKKFRKPVEWIKGQRQLAYFVYLAFQKFNKKTLWIKGETCFRVNGNIPHRASFVTGYSYLKRAGWMNKYDVKLQAICNKFNHIEESVMPHEGTDERLIHTSRCVFYSTKGDKEKQKMYSDLAEGGYIAPETSFSIFEGIFDETKFTEPVQWTKSQAQLMYFVQLAFKADNPFDVWRKCVHCFCFPGGAKPNRGSMNSNFRSIKKKGLLDTFDIELKRIANNYTCKDMDVPDQTGAFIFSNLTPN</sequence>
<dbReference type="AlphaFoldDB" id="A0A5M5ZQI2"/>
<evidence type="ECO:0000313" key="2">
    <source>
        <dbReference type="Proteomes" id="UP000347681"/>
    </source>
</evidence>
<dbReference type="Proteomes" id="UP000347681">
    <property type="component" value="Unassembled WGS sequence"/>
</dbReference>
<name>A0A5M5ZQI2_9BACT</name>
<organism evidence="1 2">
    <name type="scientific">Phocaeicola dorei</name>
    <dbReference type="NCBI Taxonomy" id="357276"/>
    <lineage>
        <taxon>Bacteria</taxon>
        <taxon>Pseudomonadati</taxon>
        <taxon>Bacteroidota</taxon>
        <taxon>Bacteroidia</taxon>
        <taxon>Bacteroidales</taxon>
        <taxon>Bacteroidaceae</taxon>
        <taxon>Phocaeicola</taxon>
    </lineage>
</organism>
<reference evidence="1 2" key="1">
    <citation type="journal article" date="2019" name="Nat. Med.">
        <title>A library of human gut bacterial isolates paired with longitudinal multiomics data enables mechanistic microbiome research.</title>
        <authorList>
            <person name="Poyet M."/>
            <person name="Groussin M."/>
            <person name="Gibbons S.M."/>
            <person name="Avila-Pacheco J."/>
            <person name="Jiang X."/>
            <person name="Kearney S.M."/>
            <person name="Perrotta A.R."/>
            <person name="Berdy B."/>
            <person name="Zhao S."/>
            <person name="Lieberman T.D."/>
            <person name="Swanson P.K."/>
            <person name="Smith M."/>
            <person name="Roesemann S."/>
            <person name="Alexander J.E."/>
            <person name="Rich S.A."/>
            <person name="Livny J."/>
            <person name="Vlamakis H."/>
            <person name="Clish C."/>
            <person name="Bullock K."/>
            <person name="Deik A."/>
            <person name="Scott J."/>
            <person name="Pierce K.A."/>
            <person name="Xavier R.J."/>
            <person name="Alm E.J."/>
        </authorList>
    </citation>
    <scope>NUCLEOTIDE SEQUENCE [LARGE SCALE GENOMIC DNA]</scope>
    <source>
        <strain evidence="1 2">BIOML-A5</strain>
    </source>
</reference>
<gene>
    <name evidence="1" type="ORF">F2Y61_18360</name>
</gene>
<dbReference type="RefSeq" id="WP_149941156.1">
    <property type="nucleotide sequence ID" value="NZ_VVZB01000013.1"/>
</dbReference>
<accession>A0A5M5ZQI2</accession>
<dbReference type="EMBL" id="VVZB01000013">
    <property type="protein sequence ID" value="KAA5380416.1"/>
    <property type="molecule type" value="Genomic_DNA"/>
</dbReference>
<comment type="caution">
    <text evidence="1">The sequence shown here is derived from an EMBL/GenBank/DDBJ whole genome shotgun (WGS) entry which is preliminary data.</text>
</comment>